<comment type="caution">
    <text evidence="2">The sequence shown here is derived from an EMBL/GenBank/DDBJ whole genome shotgun (WGS) entry which is preliminary data.</text>
</comment>
<feature type="region of interest" description="Disordered" evidence="1">
    <location>
        <begin position="63"/>
        <end position="87"/>
    </location>
</feature>
<organism evidence="2 3">
    <name type="scientific">Nocardia gamkensis</name>
    <dbReference type="NCBI Taxonomy" id="352869"/>
    <lineage>
        <taxon>Bacteria</taxon>
        <taxon>Bacillati</taxon>
        <taxon>Actinomycetota</taxon>
        <taxon>Actinomycetes</taxon>
        <taxon>Mycobacteriales</taxon>
        <taxon>Nocardiaceae</taxon>
        <taxon>Nocardia</taxon>
    </lineage>
</organism>
<evidence type="ECO:0000313" key="2">
    <source>
        <dbReference type="EMBL" id="NKY31161.1"/>
    </source>
</evidence>
<dbReference type="EMBL" id="JAAXOS010000026">
    <property type="protein sequence ID" value="NKY31161.1"/>
    <property type="molecule type" value="Genomic_DNA"/>
</dbReference>
<dbReference type="Proteomes" id="UP000540698">
    <property type="component" value="Unassembled WGS sequence"/>
</dbReference>
<dbReference type="RefSeq" id="WP_062970600.1">
    <property type="nucleotide sequence ID" value="NZ_JAAXOS010000026.1"/>
</dbReference>
<reference evidence="2 3" key="1">
    <citation type="submission" date="2020-04" db="EMBL/GenBank/DDBJ databases">
        <title>MicrobeNet Type strains.</title>
        <authorList>
            <person name="Nicholson A.C."/>
        </authorList>
    </citation>
    <scope>NUCLEOTIDE SEQUENCE [LARGE SCALE GENOMIC DNA]</scope>
    <source>
        <strain evidence="2 3">DSM 44956</strain>
    </source>
</reference>
<protein>
    <submittedName>
        <fullName evidence="2">Uncharacterized protein</fullName>
    </submittedName>
</protein>
<dbReference type="AlphaFoldDB" id="A0A7X6LAZ3"/>
<keyword evidence="3" id="KW-1185">Reference proteome</keyword>
<proteinExistence type="predicted"/>
<name>A0A7X6LAZ3_9NOCA</name>
<accession>A0A7X6LAZ3</accession>
<gene>
    <name evidence="2" type="ORF">HGB38_33910</name>
</gene>
<evidence type="ECO:0000256" key="1">
    <source>
        <dbReference type="SAM" id="MobiDB-lite"/>
    </source>
</evidence>
<evidence type="ECO:0000313" key="3">
    <source>
        <dbReference type="Proteomes" id="UP000540698"/>
    </source>
</evidence>
<feature type="compositionally biased region" description="Low complexity" evidence="1">
    <location>
        <begin position="63"/>
        <end position="77"/>
    </location>
</feature>
<sequence length="87" mass="10049">MEQDADLAQARVFLELLTRRAQTLARDIEFSYRGDPAARHELHSELCAVRRFIDRLHRRFPEAARPQADRQPAAVPANRVGARRTWG</sequence>